<dbReference type="EMBL" id="JAEPRE010000006">
    <property type="protein sequence ID" value="KAG2237416.1"/>
    <property type="molecule type" value="Genomic_DNA"/>
</dbReference>
<dbReference type="Proteomes" id="UP000613177">
    <property type="component" value="Unassembled WGS sequence"/>
</dbReference>
<feature type="compositionally biased region" description="Acidic residues" evidence="1">
    <location>
        <begin position="31"/>
        <end position="43"/>
    </location>
</feature>
<sequence length="101" mass="11288">MPALDIVQPTINIDFNTVGSQFVGLNQVEDGNNDNDNDNDNTNEDIHIDTNNINNELSSNLLEPQNLLSINTTYENDDDYVAADTLNKAIIDFKMVLTIEM</sequence>
<protein>
    <submittedName>
        <fullName evidence="2">Uncharacterized protein</fullName>
    </submittedName>
</protein>
<comment type="caution">
    <text evidence="2">The sequence shown here is derived from an EMBL/GenBank/DDBJ whole genome shotgun (WGS) entry which is preliminary data.</text>
</comment>
<proteinExistence type="predicted"/>
<feature type="region of interest" description="Disordered" evidence="1">
    <location>
        <begin position="26"/>
        <end position="48"/>
    </location>
</feature>
<accession>A0A8H7SYK7</accession>
<keyword evidence="3" id="KW-1185">Reference proteome</keyword>
<organism evidence="2 3">
    <name type="scientific">Thamnidium elegans</name>
    <dbReference type="NCBI Taxonomy" id="101142"/>
    <lineage>
        <taxon>Eukaryota</taxon>
        <taxon>Fungi</taxon>
        <taxon>Fungi incertae sedis</taxon>
        <taxon>Mucoromycota</taxon>
        <taxon>Mucoromycotina</taxon>
        <taxon>Mucoromycetes</taxon>
        <taxon>Mucorales</taxon>
        <taxon>Mucorineae</taxon>
        <taxon>Mucoraceae</taxon>
        <taxon>Thamnidium</taxon>
    </lineage>
</organism>
<dbReference type="AlphaFoldDB" id="A0A8H7SYK7"/>
<name>A0A8H7SYK7_9FUNG</name>
<evidence type="ECO:0000256" key="1">
    <source>
        <dbReference type="SAM" id="MobiDB-lite"/>
    </source>
</evidence>
<evidence type="ECO:0000313" key="3">
    <source>
        <dbReference type="Proteomes" id="UP000613177"/>
    </source>
</evidence>
<gene>
    <name evidence="2" type="ORF">INT48_009544</name>
</gene>
<reference evidence="2" key="1">
    <citation type="submission" date="2021-01" db="EMBL/GenBank/DDBJ databases">
        <title>Metabolic potential, ecology and presence of endohyphal bacteria is reflected in genomic diversity of Mucoromycotina.</title>
        <authorList>
            <person name="Muszewska A."/>
            <person name="Okrasinska A."/>
            <person name="Steczkiewicz K."/>
            <person name="Drgas O."/>
            <person name="Orlowska M."/>
            <person name="Perlinska-Lenart U."/>
            <person name="Aleksandrzak-Piekarczyk T."/>
            <person name="Szatraj K."/>
            <person name="Zielenkiewicz U."/>
            <person name="Pilsyk S."/>
            <person name="Malc E."/>
            <person name="Mieczkowski P."/>
            <person name="Kruszewska J.S."/>
            <person name="Biernat P."/>
            <person name="Pawlowska J."/>
        </authorList>
    </citation>
    <scope>NUCLEOTIDE SEQUENCE</scope>
    <source>
        <strain evidence="2">WA0000018081</strain>
    </source>
</reference>
<evidence type="ECO:0000313" key="2">
    <source>
        <dbReference type="EMBL" id="KAG2237416.1"/>
    </source>
</evidence>